<dbReference type="PANTHER" id="PTHR22916:SF3">
    <property type="entry name" value="UDP-GLCNAC:BETAGAL BETA-1,3-N-ACETYLGLUCOSAMINYLTRANSFERASE-LIKE PROTEIN 1"/>
    <property type="match status" value="1"/>
</dbReference>
<dbReference type="Proteomes" id="UP001625389">
    <property type="component" value="Unassembled WGS sequence"/>
</dbReference>
<proteinExistence type="predicted"/>
<name>A0ABW8UGV8_9LACO</name>
<organism evidence="2 3">
    <name type="scientific">Loigolactobacillus zhaoyuanensis</name>
    <dbReference type="NCBI Taxonomy" id="2486017"/>
    <lineage>
        <taxon>Bacteria</taxon>
        <taxon>Bacillati</taxon>
        <taxon>Bacillota</taxon>
        <taxon>Bacilli</taxon>
        <taxon>Lactobacillales</taxon>
        <taxon>Lactobacillaceae</taxon>
        <taxon>Loigolactobacillus</taxon>
    </lineage>
</organism>
<dbReference type="EMBL" id="JBGQPK010000055">
    <property type="protein sequence ID" value="MFL2030050.1"/>
    <property type="molecule type" value="Genomic_DNA"/>
</dbReference>
<dbReference type="CDD" id="cd00761">
    <property type="entry name" value="Glyco_tranf_GTA_type"/>
    <property type="match status" value="1"/>
</dbReference>
<dbReference type="InterPro" id="IPR001173">
    <property type="entry name" value="Glyco_trans_2-like"/>
</dbReference>
<dbReference type="RefSeq" id="WP_407137630.1">
    <property type="nucleotide sequence ID" value="NZ_JBGQPK010000055.1"/>
</dbReference>
<dbReference type="PANTHER" id="PTHR22916">
    <property type="entry name" value="GLYCOSYLTRANSFERASE"/>
    <property type="match status" value="1"/>
</dbReference>
<dbReference type="Gene3D" id="3.90.550.10">
    <property type="entry name" value="Spore Coat Polysaccharide Biosynthesis Protein SpsA, Chain A"/>
    <property type="match status" value="1"/>
</dbReference>
<reference evidence="2 3" key="1">
    <citation type="submission" date="2024-08" db="EMBL/GenBank/DDBJ databases">
        <authorList>
            <person name="Arias E."/>
        </authorList>
    </citation>
    <scope>NUCLEOTIDE SEQUENCE [LARGE SCALE GENOMIC DNA]</scope>
    <source>
        <strain evidence="2 3">FAM 25317</strain>
    </source>
</reference>
<protein>
    <submittedName>
        <fullName evidence="2">Glycosyltransferase family 2 protein</fullName>
    </submittedName>
</protein>
<gene>
    <name evidence="2" type="ORF">ACEN34_10535</name>
</gene>
<sequence length="328" mass="38790">MENSIVLSIIVPVYNAEKYIERFVNNVVSAIDVPPFEIIFIDDGSEDNTINIIRKTQKKYHGIVFYEQEHQRQAVARNLGMLHAKGRFFSFLDIDDEFDANMFTKMFSAIPQHDLVITGIWRVLSKKNKVDESVSILQNATDFTDLISRYLVDRLEMDSGLWNKLFRAELIKDNGLQFTNKNFLEDTLFVFKYLLCIQPEKIAFINEPLYSYIKHEHTTTTLFQRDMDQLASSFVEEINAQLKRIAFKDRIAAVSGIKIRTFTYVLHRHILDDEDWTIGRQKKFYQDYLQVMPSEKKLVSKKYQIGLFLIHQLPNMYIHMYRLFKRIR</sequence>
<dbReference type="SUPFAM" id="SSF53448">
    <property type="entry name" value="Nucleotide-diphospho-sugar transferases"/>
    <property type="match status" value="1"/>
</dbReference>
<feature type="domain" description="Glycosyltransferase 2-like" evidence="1">
    <location>
        <begin position="8"/>
        <end position="129"/>
    </location>
</feature>
<dbReference type="InterPro" id="IPR029044">
    <property type="entry name" value="Nucleotide-diphossugar_trans"/>
</dbReference>
<keyword evidence="3" id="KW-1185">Reference proteome</keyword>
<dbReference type="Pfam" id="PF00535">
    <property type="entry name" value="Glycos_transf_2"/>
    <property type="match status" value="1"/>
</dbReference>
<evidence type="ECO:0000313" key="2">
    <source>
        <dbReference type="EMBL" id="MFL2030050.1"/>
    </source>
</evidence>
<evidence type="ECO:0000259" key="1">
    <source>
        <dbReference type="Pfam" id="PF00535"/>
    </source>
</evidence>
<accession>A0ABW8UGV8</accession>
<comment type="caution">
    <text evidence="2">The sequence shown here is derived from an EMBL/GenBank/DDBJ whole genome shotgun (WGS) entry which is preliminary data.</text>
</comment>
<evidence type="ECO:0000313" key="3">
    <source>
        <dbReference type="Proteomes" id="UP001625389"/>
    </source>
</evidence>